<dbReference type="AlphaFoldDB" id="A0A060YTK0"/>
<dbReference type="PANTHER" id="PTHR31915:SF7">
    <property type="entry name" value="TAX1-BINDING PROTEIN 1 HOMOLOG A"/>
    <property type="match status" value="1"/>
</dbReference>
<gene>
    <name evidence="8" type="ORF">GSONMT00047843001</name>
</gene>
<keyword evidence="3" id="KW-0862">Zinc</keyword>
<accession>A0A060YTK0</accession>
<keyword evidence="2 5" id="KW-0863">Zinc-finger</keyword>
<evidence type="ECO:0000256" key="6">
    <source>
        <dbReference type="SAM" id="MobiDB-lite"/>
    </source>
</evidence>
<dbReference type="InterPro" id="IPR041641">
    <property type="entry name" value="CALCOCO1/2_Zn_UBZ1"/>
</dbReference>
<keyword evidence="1" id="KW-0479">Metal-binding</keyword>
<dbReference type="PaxDb" id="8022-A0A060YTK0"/>
<evidence type="ECO:0000313" key="9">
    <source>
        <dbReference type="Proteomes" id="UP000193380"/>
    </source>
</evidence>
<dbReference type="PROSITE" id="PS51905">
    <property type="entry name" value="ZF_UBZ1"/>
    <property type="match status" value="2"/>
</dbReference>
<keyword evidence="4" id="KW-0175">Coiled coil</keyword>
<protein>
    <recommendedName>
        <fullName evidence="7">UBZ1-type domain-containing protein</fullName>
    </recommendedName>
</protein>
<evidence type="ECO:0000256" key="5">
    <source>
        <dbReference type="PROSITE-ProRule" id="PRU01253"/>
    </source>
</evidence>
<dbReference type="Pfam" id="PF18112">
    <property type="entry name" value="Zn-C2H2_12"/>
    <property type="match status" value="2"/>
</dbReference>
<reference evidence="8" key="1">
    <citation type="journal article" date="2014" name="Nat. Commun.">
        <title>The rainbow trout genome provides novel insights into evolution after whole-genome duplication in vertebrates.</title>
        <authorList>
            <person name="Berthelot C."/>
            <person name="Brunet F."/>
            <person name="Chalopin D."/>
            <person name="Juanchich A."/>
            <person name="Bernard M."/>
            <person name="Noel B."/>
            <person name="Bento P."/>
            <person name="Da Silva C."/>
            <person name="Labadie K."/>
            <person name="Alberti A."/>
            <person name="Aury J.M."/>
            <person name="Louis A."/>
            <person name="Dehais P."/>
            <person name="Bardou P."/>
            <person name="Montfort J."/>
            <person name="Klopp C."/>
            <person name="Cabau C."/>
            <person name="Gaspin C."/>
            <person name="Thorgaard G.H."/>
            <person name="Boussaha M."/>
            <person name="Quillet E."/>
            <person name="Guyomard R."/>
            <person name="Galiana D."/>
            <person name="Bobe J."/>
            <person name="Volff J.N."/>
            <person name="Genet C."/>
            <person name="Wincker P."/>
            <person name="Jaillon O."/>
            <person name="Roest Crollius H."/>
            <person name="Guiguen Y."/>
        </authorList>
    </citation>
    <scope>NUCLEOTIDE SEQUENCE [LARGE SCALE GENOMIC DNA]</scope>
</reference>
<dbReference type="Gene3D" id="6.20.250.40">
    <property type="match status" value="1"/>
</dbReference>
<feature type="domain" description="UBZ1-type" evidence="7">
    <location>
        <begin position="41"/>
        <end position="67"/>
    </location>
</feature>
<feature type="domain" description="UBZ1-type" evidence="7">
    <location>
        <begin position="68"/>
        <end position="94"/>
    </location>
</feature>
<dbReference type="EMBL" id="FR919577">
    <property type="protein sequence ID" value="CDQ95056.1"/>
    <property type="molecule type" value="Genomic_DNA"/>
</dbReference>
<feature type="region of interest" description="Disordered" evidence="6">
    <location>
        <begin position="1"/>
        <end position="29"/>
    </location>
</feature>
<evidence type="ECO:0000313" key="8">
    <source>
        <dbReference type="EMBL" id="CDQ95056.1"/>
    </source>
</evidence>
<feature type="non-terminal residue" evidence="8">
    <location>
        <position position="1"/>
    </location>
</feature>
<dbReference type="GO" id="GO:0008270">
    <property type="term" value="F:zinc ion binding"/>
    <property type="evidence" value="ECO:0007669"/>
    <property type="project" value="UniProtKB-KW"/>
</dbReference>
<sequence>VETSQAFFVGDGEQPACNHQSSSRRNDNRSSFCFDPSNEVHKRCPLCEVIFPPHFEQRSFEQHVESHWKVCPVCSEQFPLDCHQQLFQKHVLTHFDGHVLNFDNMK</sequence>
<dbReference type="Proteomes" id="UP000193380">
    <property type="component" value="Unassembled WGS sequence"/>
</dbReference>
<dbReference type="STRING" id="8022.A0A060YTK0"/>
<dbReference type="InterPro" id="IPR051002">
    <property type="entry name" value="UBA_autophagy_assoc_protein"/>
</dbReference>
<organism evidence="8 9">
    <name type="scientific">Oncorhynchus mykiss</name>
    <name type="common">Rainbow trout</name>
    <name type="synonym">Salmo gairdneri</name>
    <dbReference type="NCBI Taxonomy" id="8022"/>
    <lineage>
        <taxon>Eukaryota</taxon>
        <taxon>Metazoa</taxon>
        <taxon>Chordata</taxon>
        <taxon>Craniata</taxon>
        <taxon>Vertebrata</taxon>
        <taxon>Euteleostomi</taxon>
        <taxon>Actinopterygii</taxon>
        <taxon>Neopterygii</taxon>
        <taxon>Teleostei</taxon>
        <taxon>Protacanthopterygii</taxon>
        <taxon>Salmoniformes</taxon>
        <taxon>Salmonidae</taxon>
        <taxon>Salmoninae</taxon>
        <taxon>Oncorhynchus</taxon>
    </lineage>
</organism>
<evidence type="ECO:0000256" key="3">
    <source>
        <dbReference type="ARBA" id="ARBA00022833"/>
    </source>
</evidence>
<dbReference type="PANTHER" id="PTHR31915">
    <property type="entry name" value="SKICH DOMAIN-CONTAINING PROTEIN"/>
    <property type="match status" value="1"/>
</dbReference>
<proteinExistence type="predicted"/>
<name>A0A060YTK0_ONCMY</name>
<evidence type="ECO:0000256" key="1">
    <source>
        <dbReference type="ARBA" id="ARBA00022723"/>
    </source>
</evidence>
<evidence type="ECO:0000259" key="7">
    <source>
        <dbReference type="PROSITE" id="PS51905"/>
    </source>
</evidence>
<reference evidence="8" key="2">
    <citation type="submission" date="2014-03" db="EMBL/GenBank/DDBJ databases">
        <authorList>
            <person name="Genoscope - CEA"/>
        </authorList>
    </citation>
    <scope>NUCLEOTIDE SEQUENCE</scope>
</reference>
<evidence type="ECO:0000256" key="2">
    <source>
        <dbReference type="ARBA" id="ARBA00022771"/>
    </source>
</evidence>
<evidence type="ECO:0000256" key="4">
    <source>
        <dbReference type="ARBA" id="ARBA00023054"/>
    </source>
</evidence>